<feature type="region of interest" description="Disordered" evidence="1">
    <location>
        <begin position="1"/>
        <end position="33"/>
    </location>
</feature>
<evidence type="ECO:0000256" key="1">
    <source>
        <dbReference type="SAM" id="MobiDB-lite"/>
    </source>
</evidence>
<sequence>MFHTLKEEVTNHPIPSLPAQVGRSVDENTITKE</sequence>
<dbReference type="Proteomes" id="UP000002791">
    <property type="component" value="Chromosome"/>
</dbReference>
<evidence type="ECO:0000313" key="3">
    <source>
        <dbReference type="Proteomes" id="UP000002791"/>
    </source>
</evidence>
<gene>
    <name evidence="2" type="ORF">SaccyDRAFT_3826</name>
</gene>
<dbReference type="AlphaFoldDB" id="H5XG71"/>
<keyword evidence="3" id="KW-1185">Reference proteome</keyword>
<protein>
    <submittedName>
        <fullName evidence="2">Uncharacterized protein</fullName>
    </submittedName>
</protein>
<dbReference type="EMBL" id="CM001440">
    <property type="protein sequence ID" value="EHR62653.1"/>
    <property type="molecule type" value="Genomic_DNA"/>
</dbReference>
<feature type="compositionally biased region" description="Basic and acidic residues" evidence="1">
    <location>
        <begin position="1"/>
        <end position="10"/>
    </location>
</feature>
<name>H5XG71_9PSEU</name>
<reference evidence="2 3" key="1">
    <citation type="submission" date="2011-11" db="EMBL/GenBank/DDBJ databases">
        <title>The Noncontiguous Finished sequence of Saccharomonospora cyanea NA-134.</title>
        <authorList>
            <consortium name="US DOE Joint Genome Institute"/>
            <person name="Lucas S."/>
            <person name="Han J."/>
            <person name="Lapidus A."/>
            <person name="Cheng J.-F."/>
            <person name="Goodwin L."/>
            <person name="Pitluck S."/>
            <person name="Peters L."/>
            <person name="Ovchinnikova G."/>
            <person name="Lu M."/>
            <person name="Detter J.C."/>
            <person name="Han C."/>
            <person name="Tapia R."/>
            <person name="Land M."/>
            <person name="Hauser L."/>
            <person name="Kyrpides N."/>
            <person name="Ivanova N."/>
            <person name="Pagani I."/>
            <person name="Brambilla E.-M."/>
            <person name="Klenk H.-P."/>
            <person name="Woyke T."/>
        </authorList>
    </citation>
    <scope>NUCLEOTIDE SEQUENCE [LARGE SCALE GENOMIC DNA]</scope>
    <source>
        <strain evidence="2 3">NA-134</strain>
    </source>
</reference>
<accession>H5XG71</accession>
<proteinExistence type="predicted"/>
<organism evidence="2 3">
    <name type="scientific">Saccharomonospora cyanea NA-134</name>
    <dbReference type="NCBI Taxonomy" id="882082"/>
    <lineage>
        <taxon>Bacteria</taxon>
        <taxon>Bacillati</taxon>
        <taxon>Actinomycetota</taxon>
        <taxon>Actinomycetes</taxon>
        <taxon>Pseudonocardiales</taxon>
        <taxon>Pseudonocardiaceae</taxon>
        <taxon>Saccharomonospora</taxon>
    </lineage>
</organism>
<evidence type="ECO:0000313" key="2">
    <source>
        <dbReference type="EMBL" id="EHR62653.1"/>
    </source>
</evidence>
<feature type="compositionally biased region" description="Basic and acidic residues" evidence="1">
    <location>
        <begin position="24"/>
        <end position="33"/>
    </location>
</feature>
<dbReference type="HOGENOM" id="CLU_3383627_0_0_11"/>